<dbReference type="Gene3D" id="1.10.10.10">
    <property type="entry name" value="Winged helix-like DNA-binding domain superfamily/Winged helix DNA-binding domain"/>
    <property type="match status" value="1"/>
</dbReference>
<proteinExistence type="predicted"/>
<reference evidence="1 2" key="1">
    <citation type="journal article" date="2015" name="Nature">
        <title>rRNA introns, odd ribosomes, and small enigmatic genomes across a large radiation of phyla.</title>
        <authorList>
            <person name="Brown C.T."/>
            <person name="Hug L.A."/>
            <person name="Thomas B.C."/>
            <person name="Sharon I."/>
            <person name="Castelle C.J."/>
            <person name="Singh A."/>
            <person name="Wilkins M.J."/>
            <person name="Williams K.H."/>
            <person name="Banfield J.F."/>
        </authorList>
    </citation>
    <scope>NUCLEOTIDE SEQUENCE [LARGE SCALE GENOMIC DNA]</scope>
</reference>
<dbReference type="EMBL" id="LCDD01000007">
    <property type="protein sequence ID" value="KKS47245.1"/>
    <property type="molecule type" value="Genomic_DNA"/>
</dbReference>
<dbReference type="InterPro" id="IPR036388">
    <property type="entry name" value="WH-like_DNA-bd_sf"/>
</dbReference>
<evidence type="ECO:0000313" key="2">
    <source>
        <dbReference type="Proteomes" id="UP000034320"/>
    </source>
</evidence>
<dbReference type="AlphaFoldDB" id="A0A0G0ZET6"/>
<dbReference type="InterPro" id="IPR036390">
    <property type="entry name" value="WH_DNA-bd_sf"/>
</dbReference>
<dbReference type="PANTHER" id="PTHR43132">
    <property type="entry name" value="ARSENICAL RESISTANCE OPERON REPRESSOR ARSR-RELATED"/>
    <property type="match status" value="1"/>
</dbReference>
<name>A0A0G0ZET6_9BACT</name>
<dbReference type="GO" id="GO:0003677">
    <property type="term" value="F:DNA binding"/>
    <property type="evidence" value="ECO:0007669"/>
    <property type="project" value="UniProtKB-KW"/>
</dbReference>
<keyword evidence="1" id="KW-0238">DNA-binding</keyword>
<accession>A0A0G0ZET6</accession>
<organism evidence="1 2">
    <name type="scientific">Candidatus Gottesmanbacteria bacterium GW2011_GWA2_42_18</name>
    <dbReference type="NCBI Taxonomy" id="1618442"/>
    <lineage>
        <taxon>Bacteria</taxon>
        <taxon>Candidatus Gottesmaniibacteriota</taxon>
    </lineage>
</organism>
<comment type="caution">
    <text evidence="1">The sequence shown here is derived from an EMBL/GenBank/DDBJ whole genome shotgun (WGS) entry which is preliminary data.</text>
</comment>
<dbReference type="Pfam" id="PF12840">
    <property type="entry name" value="HTH_20"/>
    <property type="match status" value="1"/>
</dbReference>
<dbReference type="InterPro" id="IPR051011">
    <property type="entry name" value="Metal_resp_trans_reg"/>
</dbReference>
<dbReference type="InterPro" id="IPR011991">
    <property type="entry name" value="ArsR-like_HTH"/>
</dbReference>
<dbReference type="CDD" id="cd00090">
    <property type="entry name" value="HTH_ARSR"/>
    <property type="match status" value="1"/>
</dbReference>
<gene>
    <name evidence="1" type="ORF">UV09_C0007G0005</name>
</gene>
<sequence>MNKYCRICVKNLLEPSRMKIYEFVQKSQNSAVTVGALVSLTKLRQPTVTFHVNKLAEAGLLQKKKMGRQVIIHARYMSKHCTTCPIFR</sequence>
<protein>
    <submittedName>
        <fullName evidence="1">ArsR DNA-binding transcription regulator</fullName>
    </submittedName>
</protein>
<dbReference type="Proteomes" id="UP000034320">
    <property type="component" value="Unassembled WGS sequence"/>
</dbReference>
<dbReference type="PANTHER" id="PTHR43132:SF2">
    <property type="entry name" value="ARSENICAL RESISTANCE OPERON REPRESSOR ARSR-RELATED"/>
    <property type="match status" value="1"/>
</dbReference>
<dbReference type="SUPFAM" id="SSF46785">
    <property type="entry name" value="Winged helix' DNA-binding domain"/>
    <property type="match status" value="1"/>
</dbReference>
<evidence type="ECO:0000313" key="1">
    <source>
        <dbReference type="EMBL" id="KKS47245.1"/>
    </source>
</evidence>